<evidence type="ECO:0000313" key="3">
    <source>
        <dbReference type="Proteomes" id="UP001596500"/>
    </source>
</evidence>
<protein>
    <submittedName>
        <fullName evidence="2">Metallophosphoesterase</fullName>
    </submittedName>
</protein>
<dbReference type="Proteomes" id="UP001596500">
    <property type="component" value="Unassembled WGS sequence"/>
</dbReference>
<dbReference type="InterPro" id="IPR051158">
    <property type="entry name" value="Metallophosphoesterase_sf"/>
</dbReference>
<accession>A0ABW2RGC3</accession>
<dbReference type="RefSeq" id="WP_379863227.1">
    <property type="nucleotide sequence ID" value="NZ_JBHTBW010000006.1"/>
</dbReference>
<organism evidence="2 3">
    <name type="scientific">Laceyella putida</name>
    <dbReference type="NCBI Taxonomy" id="110101"/>
    <lineage>
        <taxon>Bacteria</taxon>
        <taxon>Bacillati</taxon>
        <taxon>Bacillota</taxon>
        <taxon>Bacilli</taxon>
        <taxon>Bacillales</taxon>
        <taxon>Thermoactinomycetaceae</taxon>
        <taxon>Laceyella</taxon>
    </lineage>
</organism>
<dbReference type="Gene3D" id="3.60.21.10">
    <property type="match status" value="1"/>
</dbReference>
<evidence type="ECO:0000259" key="1">
    <source>
        <dbReference type="Pfam" id="PF00149"/>
    </source>
</evidence>
<gene>
    <name evidence="2" type="ORF">ACFQNG_02400</name>
</gene>
<feature type="domain" description="Calcineurin-like phosphoesterase" evidence="1">
    <location>
        <begin position="63"/>
        <end position="229"/>
    </location>
</feature>
<evidence type="ECO:0000313" key="2">
    <source>
        <dbReference type="EMBL" id="MFC7440016.1"/>
    </source>
</evidence>
<reference evidence="3" key="1">
    <citation type="journal article" date="2019" name="Int. J. Syst. Evol. Microbiol.">
        <title>The Global Catalogue of Microorganisms (GCM) 10K type strain sequencing project: providing services to taxonomists for standard genome sequencing and annotation.</title>
        <authorList>
            <consortium name="The Broad Institute Genomics Platform"/>
            <consortium name="The Broad Institute Genome Sequencing Center for Infectious Disease"/>
            <person name="Wu L."/>
            <person name="Ma J."/>
        </authorList>
    </citation>
    <scope>NUCLEOTIDE SEQUENCE [LARGE SCALE GENOMIC DNA]</scope>
    <source>
        <strain evidence="3">CGMCC 1.12942</strain>
    </source>
</reference>
<name>A0ABW2RGC3_9BACL</name>
<dbReference type="PANTHER" id="PTHR31302">
    <property type="entry name" value="TRANSMEMBRANE PROTEIN WITH METALLOPHOSPHOESTERASE DOMAIN-RELATED"/>
    <property type="match status" value="1"/>
</dbReference>
<sequence length="297" mass="33075">MPPTQPSAKQAEPRFNRRQFLKLSLAALCLGPPLYAGLLERNWIETIHHTISSPRVPAAFDGIRIVQISDIHLGHYFDLDRLETVIRQIQTFQPDLLCFTGDLIDRHLSQVEAKEVARLFRRLAPPLGKFATLGNHDYWGDVALVKEALTHGGFHVLVNQVHPLTRGKGTLYVSGLDDLLNGQPDLAAVLSQLPSTTEVYHLCLAHEPDMAVLHHSAPIDLQLSGHSHGGQIRLPFLGALAIPEGGKRYPAGLYSLNERFTLYTNRGLGTTILPFRFLCRPEITVLELRRESSSKKA</sequence>
<comment type="caution">
    <text evidence="2">The sequence shown here is derived from an EMBL/GenBank/DDBJ whole genome shotgun (WGS) entry which is preliminary data.</text>
</comment>
<dbReference type="InterPro" id="IPR004843">
    <property type="entry name" value="Calcineurin-like_PHP"/>
</dbReference>
<dbReference type="CDD" id="cd07385">
    <property type="entry name" value="MPP_YkuE_C"/>
    <property type="match status" value="1"/>
</dbReference>
<keyword evidence="3" id="KW-1185">Reference proteome</keyword>
<dbReference type="PANTHER" id="PTHR31302:SF25">
    <property type="entry name" value="PHOSPHOESTERASE"/>
    <property type="match status" value="1"/>
</dbReference>
<dbReference type="SUPFAM" id="SSF56300">
    <property type="entry name" value="Metallo-dependent phosphatases"/>
    <property type="match status" value="1"/>
</dbReference>
<dbReference type="InterPro" id="IPR029052">
    <property type="entry name" value="Metallo-depent_PP-like"/>
</dbReference>
<proteinExistence type="predicted"/>
<dbReference type="Pfam" id="PF00149">
    <property type="entry name" value="Metallophos"/>
    <property type="match status" value="1"/>
</dbReference>
<dbReference type="EMBL" id="JBHTBW010000006">
    <property type="protein sequence ID" value="MFC7440016.1"/>
    <property type="molecule type" value="Genomic_DNA"/>
</dbReference>